<dbReference type="PANTHER" id="PTHR42776">
    <property type="entry name" value="SERINE PEPTIDASE S9 FAMILY MEMBER"/>
    <property type="match status" value="1"/>
</dbReference>
<gene>
    <name evidence="6" type="ORF">Sste5346_006862</name>
</gene>
<dbReference type="SUPFAM" id="SSF53474">
    <property type="entry name" value="alpha/beta-Hydrolases"/>
    <property type="match status" value="1"/>
</dbReference>
<dbReference type="InterPro" id="IPR011042">
    <property type="entry name" value="6-blade_b-propeller_TolB-like"/>
</dbReference>
<dbReference type="InterPro" id="IPR011659">
    <property type="entry name" value="WD40"/>
</dbReference>
<dbReference type="Gene3D" id="2.120.10.30">
    <property type="entry name" value="TolB, C-terminal domain"/>
    <property type="match status" value="2"/>
</dbReference>
<keyword evidence="7" id="KW-1185">Reference proteome</keyword>
<name>A0ABR3YWL5_9PEZI</name>
<reference evidence="6 7" key="1">
    <citation type="journal article" date="2024" name="IMA Fungus">
        <title>IMA Genome - F19 : A genome assembly and annotation guide to empower mycologists, including annotated draft genome sequences of Ceratocystis pirilliformis, Diaporthe australafricana, Fusarium ophioides, Paecilomyces lecythidis, and Sporothrix stenoceras.</title>
        <authorList>
            <person name="Aylward J."/>
            <person name="Wilson A.M."/>
            <person name="Visagie C.M."/>
            <person name="Spraker J."/>
            <person name="Barnes I."/>
            <person name="Buitendag C."/>
            <person name="Ceriani C."/>
            <person name="Del Mar Angel L."/>
            <person name="du Plessis D."/>
            <person name="Fuchs T."/>
            <person name="Gasser K."/>
            <person name="Kramer D."/>
            <person name="Li W."/>
            <person name="Munsamy K."/>
            <person name="Piso A."/>
            <person name="Price J.L."/>
            <person name="Sonnekus B."/>
            <person name="Thomas C."/>
            <person name="van der Nest A."/>
            <person name="van Dijk A."/>
            <person name="van Heerden A."/>
            <person name="van Vuuren N."/>
            <person name="Yilmaz N."/>
            <person name="Duong T.A."/>
            <person name="van der Merwe N.A."/>
            <person name="Wingfield M.J."/>
            <person name="Wingfield B.D."/>
        </authorList>
    </citation>
    <scope>NUCLEOTIDE SEQUENCE [LARGE SCALE GENOMIC DNA]</scope>
    <source>
        <strain evidence="6 7">CMW 5346</strain>
    </source>
</reference>
<dbReference type="SUPFAM" id="SSF82171">
    <property type="entry name" value="DPP6 N-terminal domain-like"/>
    <property type="match status" value="1"/>
</dbReference>
<keyword evidence="3" id="KW-0645">Protease</keyword>
<keyword evidence="3" id="KW-0720">Serine protease</keyword>
<evidence type="ECO:0000256" key="3">
    <source>
        <dbReference type="ARBA" id="ARBA00022825"/>
    </source>
</evidence>
<comment type="similarity">
    <text evidence="1">Belongs to the peptidase S9C family.</text>
</comment>
<evidence type="ECO:0000259" key="5">
    <source>
        <dbReference type="Pfam" id="PF00326"/>
    </source>
</evidence>
<feature type="domain" description="Peptidase S9 prolyl oligopeptidase catalytic" evidence="5">
    <location>
        <begin position="458"/>
        <end position="670"/>
    </location>
</feature>
<evidence type="ECO:0000256" key="1">
    <source>
        <dbReference type="ARBA" id="ARBA00010040"/>
    </source>
</evidence>
<dbReference type="Gene3D" id="3.40.50.1820">
    <property type="entry name" value="alpha/beta hydrolase"/>
    <property type="match status" value="1"/>
</dbReference>
<dbReference type="EMBL" id="JAWCUI010000042">
    <property type="protein sequence ID" value="KAL1892779.1"/>
    <property type="molecule type" value="Genomic_DNA"/>
</dbReference>
<comment type="caution">
    <text evidence="6">The sequence shown here is derived from an EMBL/GenBank/DDBJ whole genome shotgun (WGS) entry which is preliminary data.</text>
</comment>
<dbReference type="Pfam" id="PF07676">
    <property type="entry name" value="PD40"/>
    <property type="match status" value="2"/>
</dbReference>
<dbReference type="Pfam" id="PF00326">
    <property type="entry name" value="Peptidase_S9"/>
    <property type="match status" value="1"/>
</dbReference>
<dbReference type="PANTHER" id="PTHR42776:SF27">
    <property type="entry name" value="DIPEPTIDYL PEPTIDASE FAMILY MEMBER 6"/>
    <property type="match status" value="1"/>
</dbReference>
<accession>A0ABR3YWL5</accession>
<dbReference type="InterPro" id="IPR001375">
    <property type="entry name" value="Peptidase_S9_cat"/>
</dbReference>
<organism evidence="6 7">
    <name type="scientific">Sporothrix stenoceras</name>
    <dbReference type="NCBI Taxonomy" id="5173"/>
    <lineage>
        <taxon>Eukaryota</taxon>
        <taxon>Fungi</taxon>
        <taxon>Dikarya</taxon>
        <taxon>Ascomycota</taxon>
        <taxon>Pezizomycotina</taxon>
        <taxon>Sordariomycetes</taxon>
        <taxon>Sordariomycetidae</taxon>
        <taxon>Ophiostomatales</taxon>
        <taxon>Ophiostomataceae</taxon>
        <taxon>Sporothrix</taxon>
    </lineage>
</organism>
<evidence type="ECO:0000256" key="2">
    <source>
        <dbReference type="ARBA" id="ARBA00022801"/>
    </source>
</evidence>
<dbReference type="Proteomes" id="UP001583186">
    <property type="component" value="Unassembled WGS sequence"/>
</dbReference>
<keyword evidence="2" id="KW-0378">Hydrolase</keyword>
<protein>
    <recommendedName>
        <fullName evidence="4">Dipeptidyl-peptidase V</fullName>
    </recommendedName>
</protein>
<proteinExistence type="inferred from homology"/>
<evidence type="ECO:0000256" key="4">
    <source>
        <dbReference type="ARBA" id="ARBA00032829"/>
    </source>
</evidence>
<sequence>MAKTSAALLQDILDLVVPATVRVSPDGKHVAYSACPKLNHRKADLAVAAIWIAETATCKSARRFTDGLYYDYMPEWSLDGLSVAFLSNRGNGSGSDDTPKRTCAIHLQNRDSLVSRAVTPLDRFPSISKMTFSPDGKSIAFVAPRKSEQREKGNDATVWGQGEDFQHLWLLDVESGRLRVLFDGDAHVDDFVWCDGGDELVALTHRSRHADSKYQHGTTLTVLRVADRRQRQLCHVPSAVWSPVWLGSTLYFLTNNIPEQDTSGMAVYRVLGGGQEQPLFEKVAHGEVDCAVGLVRAGNDLLVHVEHGVEEKLRLLLGGQTLVAQKKHIVNYDVSGSVQDLCIVLSRGDVNHPTELFSLDSSTGGVLQLSDHGRTLADTTFGHCHFLACPTLDGEEVLDGLYLVPSQCAGGKRHADGRTRPSTAPAAKLPTLVLVHGGPYARATDAFDAYNPLYLLIQPLLTEGYGILLPNYRGGSSRGQHFAGYARGGMGVYDEPDIVAIVQHAIDRGYADPARLVVGGWSQGGYLSYLSAVRNGAHGLGWRFCGAIAGAGITDWDSMMLTSDVGARYEAQFAGSTPWNTDKTDVRTRSGSALWEFKEAARHGRIPPMLMLHGEKDDRVPISQAWGFQRALDEAGLPFEFVTYPREGHVPRERKHLEDLTERMLRFIRDRLL</sequence>
<evidence type="ECO:0000313" key="6">
    <source>
        <dbReference type="EMBL" id="KAL1892779.1"/>
    </source>
</evidence>
<dbReference type="InterPro" id="IPR029058">
    <property type="entry name" value="AB_hydrolase_fold"/>
</dbReference>
<evidence type="ECO:0000313" key="7">
    <source>
        <dbReference type="Proteomes" id="UP001583186"/>
    </source>
</evidence>